<dbReference type="Pfam" id="PF00312">
    <property type="entry name" value="Ribosomal_S15"/>
    <property type="match status" value="1"/>
</dbReference>
<dbReference type="GO" id="GO:0003735">
    <property type="term" value="F:structural constituent of ribosome"/>
    <property type="evidence" value="ECO:0007669"/>
    <property type="project" value="InterPro"/>
</dbReference>
<dbReference type="InterPro" id="IPR005290">
    <property type="entry name" value="Ribosomal_uS15_bac-type"/>
</dbReference>
<organism evidence="5 6">
    <name type="scientific">Parasitella parasitica</name>
    <dbReference type="NCBI Taxonomy" id="35722"/>
    <lineage>
        <taxon>Eukaryota</taxon>
        <taxon>Fungi</taxon>
        <taxon>Fungi incertae sedis</taxon>
        <taxon>Mucoromycota</taxon>
        <taxon>Mucoromycotina</taxon>
        <taxon>Mucoromycetes</taxon>
        <taxon>Mucorales</taxon>
        <taxon>Mucorineae</taxon>
        <taxon>Mucoraceae</taxon>
        <taxon>Parasitella</taxon>
    </lineage>
</organism>
<accession>A0A0B7NQ45</accession>
<evidence type="ECO:0000256" key="4">
    <source>
        <dbReference type="RuleBase" id="RU003919"/>
    </source>
</evidence>
<dbReference type="STRING" id="35722.A0A0B7NQ45"/>
<dbReference type="GO" id="GO:0005840">
    <property type="term" value="C:ribosome"/>
    <property type="evidence" value="ECO:0007669"/>
    <property type="project" value="UniProtKB-KW"/>
</dbReference>
<dbReference type="InterPro" id="IPR000589">
    <property type="entry name" value="Ribosomal_uS15"/>
</dbReference>
<dbReference type="CDD" id="cd00353">
    <property type="entry name" value="Ribosomal_S15p_S13e"/>
    <property type="match status" value="1"/>
</dbReference>
<dbReference type="GO" id="GO:0006412">
    <property type="term" value="P:translation"/>
    <property type="evidence" value="ECO:0007669"/>
    <property type="project" value="InterPro"/>
</dbReference>
<sequence length="270" mass="30663">MLSRLSLSPGRHALKTPSRLLQQQEFHGSAATFAKKHPKQIKKENLAKRAAKLAEFERTKPSFVVSKPAPFFNSLHTPASAYADQSSGYQHFLSKKDQQFLFEETPKQMVESSHMAAVDGMEEALKAEHQKVEALQKIVSLQNGNAKSVQIWNVHQAINWFKRKEGDTGSPEVQAAILTVRIHNLNSHLNQHRKDKHNYKQLRNMVHQRAKLLKYLKSKDADRYYKCLDGLGLEPRAVEGEITLVLIGDALISRNGHEIKILLFRIPMSS</sequence>
<evidence type="ECO:0000256" key="1">
    <source>
        <dbReference type="ARBA" id="ARBA00008434"/>
    </source>
</evidence>
<proteinExistence type="inferred from homology"/>
<dbReference type="NCBIfam" id="TIGR00952">
    <property type="entry name" value="S15_bact"/>
    <property type="match status" value="1"/>
</dbReference>
<dbReference type="Proteomes" id="UP000054107">
    <property type="component" value="Unassembled WGS sequence"/>
</dbReference>
<dbReference type="HAMAP" id="MF_01343_B">
    <property type="entry name" value="Ribosomal_uS15_B"/>
    <property type="match status" value="1"/>
</dbReference>
<gene>
    <name evidence="5" type="primary">PARPA_13843.1 scaffold 47132</name>
</gene>
<evidence type="ECO:0000313" key="6">
    <source>
        <dbReference type="Proteomes" id="UP000054107"/>
    </source>
</evidence>
<dbReference type="AlphaFoldDB" id="A0A0B7NQ45"/>
<name>A0A0B7NQ45_9FUNG</name>
<dbReference type="InterPro" id="IPR009068">
    <property type="entry name" value="uS15_NS1_RNA-bd_sf"/>
</dbReference>
<dbReference type="EMBL" id="LN734038">
    <property type="protein sequence ID" value="CEP19527.1"/>
    <property type="molecule type" value="Genomic_DNA"/>
</dbReference>
<dbReference type="Gene3D" id="1.10.287.10">
    <property type="entry name" value="S15/NS1, RNA-binding"/>
    <property type="match status" value="1"/>
</dbReference>
<evidence type="ECO:0008006" key="7">
    <source>
        <dbReference type="Google" id="ProtNLM"/>
    </source>
</evidence>
<dbReference type="GO" id="GO:1990904">
    <property type="term" value="C:ribonucleoprotein complex"/>
    <property type="evidence" value="ECO:0007669"/>
    <property type="project" value="UniProtKB-KW"/>
</dbReference>
<evidence type="ECO:0000256" key="2">
    <source>
        <dbReference type="ARBA" id="ARBA00022980"/>
    </source>
</evidence>
<dbReference type="OrthoDB" id="441444at2759"/>
<evidence type="ECO:0000313" key="5">
    <source>
        <dbReference type="EMBL" id="CEP19527.1"/>
    </source>
</evidence>
<protein>
    <recommendedName>
        <fullName evidence="7">Ribosomal protein S15</fullName>
    </recommendedName>
</protein>
<keyword evidence="3 4" id="KW-0687">Ribonucleoprotein</keyword>
<reference evidence="5 6" key="1">
    <citation type="submission" date="2014-09" db="EMBL/GenBank/DDBJ databases">
        <authorList>
            <person name="Ellenberger Sabrina"/>
        </authorList>
    </citation>
    <scope>NUCLEOTIDE SEQUENCE [LARGE SCALE GENOMIC DNA]</scope>
    <source>
        <strain evidence="5 6">CBS 412.66</strain>
    </source>
</reference>
<dbReference type="SUPFAM" id="SSF47060">
    <property type="entry name" value="S15/NS1 RNA-binding domain"/>
    <property type="match status" value="1"/>
</dbReference>
<keyword evidence="6" id="KW-1185">Reference proteome</keyword>
<comment type="similarity">
    <text evidence="1 4">Belongs to the universal ribosomal protein uS15 family.</text>
</comment>
<dbReference type="GO" id="GO:0005737">
    <property type="term" value="C:cytoplasm"/>
    <property type="evidence" value="ECO:0007669"/>
    <property type="project" value="UniProtKB-ARBA"/>
</dbReference>
<dbReference type="PANTHER" id="PTHR23321">
    <property type="entry name" value="RIBOSOMAL PROTEIN S15, BACTERIAL AND ORGANELLAR"/>
    <property type="match status" value="1"/>
</dbReference>
<dbReference type="SMART" id="SM01387">
    <property type="entry name" value="Ribosomal_S15"/>
    <property type="match status" value="1"/>
</dbReference>
<keyword evidence="2 4" id="KW-0689">Ribosomal protein</keyword>
<evidence type="ECO:0000256" key="3">
    <source>
        <dbReference type="ARBA" id="ARBA00023274"/>
    </source>
</evidence>
<dbReference type="PROSITE" id="PS00362">
    <property type="entry name" value="RIBOSOMAL_S15"/>
    <property type="match status" value="1"/>
</dbReference>
<dbReference type="PANTHER" id="PTHR23321:SF26">
    <property type="entry name" value="SMALL RIBOSOMAL SUBUNIT PROTEIN US15M"/>
    <property type="match status" value="1"/>
</dbReference>